<gene>
    <name evidence="2" type="ORF">bhn_I1989</name>
</gene>
<organism evidence="2 3">
    <name type="scientific">Butyrivibrio hungatei</name>
    <dbReference type="NCBI Taxonomy" id="185008"/>
    <lineage>
        <taxon>Bacteria</taxon>
        <taxon>Bacillati</taxon>
        <taxon>Bacillota</taxon>
        <taxon>Clostridia</taxon>
        <taxon>Lachnospirales</taxon>
        <taxon>Lachnospiraceae</taxon>
        <taxon>Butyrivibrio</taxon>
    </lineage>
</organism>
<name>A0A1D9P3G9_9FIRM</name>
<keyword evidence="3" id="KW-1185">Reference proteome</keyword>
<sequence length="262" mass="30572">MINFDELRVKEVFAGYTQKYNPEDPKIALKIDHTYRVSEICREIATSIVGDIANPEAVDFIELAWLSGMLHDIGRFEQVRLYNTFMDIESVDHAEFGADILFKDNKMIKEFLDTREWDNILEIAIRNHNKFRVQDGLDEKTLSICNILRDADKVDILRVNVETPFTDIYNTTEEILYTSSVSPEVLAQIRNHQTVTREVRKTPVDHLMGHIALMFELVYPKSREIAKRQGYLEKLFAFQTRNPQTREALEIARCELAKEWEA</sequence>
<accession>A0A1D9P3G9</accession>
<dbReference type="Pfam" id="PF01966">
    <property type="entry name" value="HD"/>
    <property type="match status" value="1"/>
</dbReference>
<reference evidence="3" key="1">
    <citation type="submission" date="2016-10" db="EMBL/GenBank/DDBJ databases">
        <title>The complete genome sequence of the rumen bacterium Butyrivibrio hungatei MB2003.</title>
        <authorList>
            <person name="Palevich N."/>
            <person name="Kelly W.J."/>
            <person name="Leahy S.C."/>
            <person name="Altermann E."/>
            <person name="Rakonjac J."/>
            <person name="Attwood G.T."/>
        </authorList>
    </citation>
    <scope>NUCLEOTIDE SEQUENCE [LARGE SCALE GENOMIC DNA]</scope>
    <source>
        <strain evidence="3">MB2003</strain>
    </source>
</reference>
<dbReference type="SMART" id="SM00471">
    <property type="entry name" value="HDc"/>
    <property type="match status" value="1"/>
</dbReference>
<evidence type="ECO:0000313" key="3">
    <source>
        <dbReference type="Proteomes" id="UP000179284"/>
    </source>
</evidence>
<dbReference type="EMBL" id="CP017831">
    <property type="protein sequence ID" value="AOZ97022.1"/>
    <property type="molecule type" value="Genomic_DNA"/>
</dbReference>
<evidence type="ECO:0000259" key="1">
    <source>
        <dbReference type="SMART" id="SM00471"/>
    </source>
</evidence>
<dbReference type="AlphaFoldDB" id="A0A1D9P3G9"/>
<dbReference type="InterPro" id="IPR006674">
    <property type="entry name" value="HD_domain"/>
</dbReference>
<dbReference type="KEGG" id="bhu:bhn_I1989"/>
<dbReference type="OrthoDB" id="9797344at2"/>
<proteinExistence type="predicted"/>
<dbReference type="CDD" id="cd00077">
    <property type="entry name" value="HDc"/>
    <property type="match status" value="1"/>
</dbReference>
<protein>
    <submittedName>
        <fullName evidence="2">HD domain-containing protein</fullName>
    </submittedName>
</protein>
<feature type="domain" description="HD/PDEase" evidence="1">
    <location>
        <begin position="26"/>
        <end position="166"/>
    </location>
</feature>
<dbReference type="Gene3D" id="1.10.3210.10">
    <property type="entry name" value="Hypothetical protein af1432"/>
    <property type="match status" value="1"/>
</dbReference>
<evidence type="ECO:0000313" key="2">
    <source>
        <dbReference type="EMBL" id="AOZ97022.1"/>
    </source>
</evidence>
<dbReference type="Proteomes" id="UP000179284">
    <property type="component" value="Chromosome I"/>
</dbReference>
<dbReference type="SUPFAM" id="SSF109604">
    <property type="entry name" value="HD-domain/PDEase-like"/>
    <property type="match status" value="1"/>
</dbReference>
<dbReference type="InterPro" id="IPR003607">
    <property type="entry name" value="HD/PDEase_dom"/>
</dbReference>
<dbReference type="RefSeq" id="WP_071176668.1">
    <property type="nucleotide sequence ID" value="NZ_CP017831.1"/>
</dbReference>